<sequence>MDVTVTDPDLPGGKVEVEVEVEGHKKGQDDNNSDKKPEDNKTSVDESGKKPVKPTDDKQDTGVKVTNPDKDTKVSAKDEDGKDIPVEIDENGNIVVTPGTDVDGPIDITIEDPDLPGGKVEIEIEVEGHKKGQDDNGSDKKPDKGSQADQIDPTIPADKTLVGDKNHLTEDEKAKVKKAIEDANKDKFPAGTKVEIGNDGTATITYPDGSQDVIPGNQLVVERAADGQASGSNEQSQADAASLPQTGENDSTVIFGAAALSILAGLGLVASRRKEEE</sequence>
<dbReference type="Gene3D" id="3.10.20.890">
    <property type="match status" value="1"/>
</dbReference>
<dbReference type="STRING" id="883111.HMPREF9706_00561"/>
<feature type="compositionally biased region" description="Basic and acidic residues" evidence="6">
    <location>
        <begin position="15"/>
        <end position="85"/>
    </location>
</feature>
<keyword evidence="1" id="KW-0134">Cell wall</keyword>
<feature type="compositionally biased region" description="Basic and acidic residues" evidence="6">
    <location>
        <begin position="120"/>
        <end position="146"/>
    </location>
</feature>
<dbReference type="InterPro" id="IPR019950">
    <property type="entry name" value="M_anchor"/>
</dbReference>
<dbReference type="Pfam" id="PF00746">
    <property type="entry name" value="Gram_pos_anchor"/>
    <property type="match status" value="1"/>
</dbReference>
<organism evidence="8 9">
    <name type="scientific">Facklamia hominis CCUG 36813</name>
    <dbReference type="NCBI Taxonomy" id="883111"/>
    <lineage>
        <taxon>Bacteria</taxon>
        <taxon>Bacillati</taxon>
        <taxon>Bacillota</taxon>
        <taxon>Bacilli</taxon>
        <taxon>Lactobacillales</taxon>
        <taxon>Aerococcaceae</taxon>
        <taxon>Facklamia</taxon>
    </lineage>
</organism>
<dbReference type="InterPro" id="IPR044024">
    <property type="entry name" value="aRib"/>
</dbReference>
<keyword evidence="9" id="KW-1185">Reference proteome</keyword>
<gene>
    <name evidence="8" type="ORF">HMPREF9706_00561</name>
</gene>
<dbReference type="PROSITE" id="PS50847">
    <property type="entry name" value="GRAM_POS_ANCHORING"/>
    <property type="match status" value="1"/>
</dbReference>
<name>K1LZA4_9LACT</name>
<dbReference type="InterPro" id="IPR019931">
    <property type="entry name" value="LPXTG_anchor"/>
</dbReference>
<evidence type="ECO:0000259" key="7">
    <source>
        <dbReference type="PROSITE" id="PS50847"/>
    </source>
</evidence>
<dbReference type="HOGENOM" id="CLU_076560_0_0_9"/>
<evidence type="ECO:0000256" key="1">
    <source>
        <dbReference type="ARBA" id="ARBA00022512"/>
    </source>
</evidence>
<dbReference type="Pfam" id="PF18938">
    <property type="entry name" value="aRib"/>
    <property type="match status" value="1"/>
</dbReference>
<evidence type="ECO:0000313" key="9">
    <source>
        <dbReference type="Proteomes" id="UP000004465"/>
    </source>
</evidence>
<evidence type="ECO:0000313" key="8">
    <source>
        <dbReference type="EMBL" id="EKB55393.1"/>
    </source>
</evidence>
<evidence type="ECO:0000256" key="3">
    <source>
        <dbReference type="ARBA" id="ARBA00022729"/>
    </source>
</evidence>
<feature type="domain" description="Gram-positive cocci surface proteins LPxTG" evidence="7">
    <location>
        <begin position="243"/>
        <end position="277"/>
    </location>
</feature>
<keyword evidence="4" id="KW-0677">Repeat</keyword>
<proteinExistence type="predicted"/>
<keyword evidence="3" id="KW-0732">Signal</keyword>
<keyword evidence="2" id="KW-0964">Secreted</keyword>
<feature type="compositionally biased region" description="Polar residues" evidence="6">
    <location>
        <begin position="229"/>
        <end position="248"/>
    </location>
</feature>
<reference evidence="8 9" key="1">
    <citation type="submission" date="2012-07" db="EMBL/GenBank/DDBJ databases">
        <title>The Genome Sequence of Facklamia hominis CCUG 36813.</title>
        <authorList>
            <consortium name="The Broad Institute Genome Sequencing Platform"/>
            <person name="Earl A."/>
            <person name="Ward D."/>
            <person name="Feldgarden M."/>
            <person name="Gevers D."/>
            <person name="Huys G."/>
            <person name="Walker B."/>
            <person name="Young S.K."/>
            <person name="Zeng Q."/>
            <person name="Gargeya S."/>
            <person name="Fitzgerald M."/>
            <person name="Haas B."/>
            <person name="Abouelleil A."/>
            <person name="Alvarado L."/>
            <person name="Arachchi H.M."/>
            <person name="Berlin A.M."/>
            <person name="Chapman S.B."/>
            <person name="Goldberg J."/>
            <person name="Griggs A."/>
            <person name="Gujja S."/>
            <person name="Hansen M."/>
            <person name="Howarth C."/>
            <person name="Imamovic A."/>
            <person name="Larimer J."/>
            <person name="McCowen C."/>
            <person name="Montmayeur A."/>
            <person name="Murphy C."/>
            <person name="Neiman D."/>
            <person name="Pearson M."/>
            <person name="Priest M."/>
            <person name="Roberts A."/>
            <person name="Saif S."/>
            <person name="Shea T."/>
            <person name="Sisk P."/>
            <person name="Sykes S."/>
            <person name="Wortman J."/>
            <person name="Nusbaum C."/>
            <person name="Birren B."/>
        </authorList>
    </citation>
    <scope>NUCLEOTIDE SEQUENCE [LARGE SCALE GENOMIC DNA]</scope>
    <source>
        <strain evidence="8 9">CCUG 36813</strain>
    </source>
</reference>
<keyword evidence="5" id="KW-0572">Peptidoglycan-anchor</keyword>
<evidence type="ECO:0000256" key="2">
    <source>
        <dbReference type="ARBA" id="ARBA00022525"/>
    </source>
</evidence>
<feature type="region of interest" description="Disordered" evidence="6">
    <location>
        <begin position="225"/>
        <end position="248"/>
    </location>
</feature>
<dbReference type="Proteomes" id="UP000004465">
    <property type="component" value="Unassembled WGS sequence"/>
</dbReference>
<comment type="caution">
    <text evidence="8">The sequence shown here is derived from an EMBL/GenBank/DDBJ whole genome shotgun (WGS) entry which is preliminary data.</text>
</comment>
<feature type="region of interest" description="Disordered" evidence="6">
    <location>
        <begin position="1"/>
        <end position="169"/>
    </location>
</feature>
<protein>
    <submittedName>
        <fullName evidence="8">LPXTG-domain-containing protein cell wall anchor domain</fullName>
    </submittedName>
</protein>
<evidence type="ECO:0000256" key="4">
    <source>
        <dbReference type="ARBA" id="ARBA00022737"/>
    </source>
</evidence>
<dbReference type="PRINTS" id="PR00015">
    <property type="entry name" value="GPOSANCHOR"/>
</dbReference>
<dbReference type="AlphaFoldDB" id="K1LZA4"/>
<evidence type="ECO:0000256" key="5">
    <source>
        <dbReference type="ARBA" id="ARBA00023088"/>
    </source>
</evidence>
<accession>K1LZA4</accession>
<dbReference type="NCBIfam" id="TIGR01167">
    <property type="entry name" value="LPXTG_anchor"/>
    <property type="match status" value="1"/>
</dbReference>
<evidence type="ECO:0000256" key="6">
    <source>
        <dbReference type="SAM" id="MobiDB-lite"/>
    </source>
</evidence>
<dbReference type="PATRIC" id="fig|883111.3.peg.564"/>
<dbReference type="EMBL" id="AGZD01000003">
    <property type="protein sequence ID" value="EKB55393.1"/>
    <property type="molecule type" value="Genomic_DNA"/>
</dbReference>